<evidence type="ECO:0000256" key="3">
    <source>
        <dbReference type="ARBA" id="ARBA00023001"/>
    </source>
</evidence>
<dbReference type="SUPFAM" id="SSF51445">
    <property type="entry name" value="(Trans)glycosidases"/>
    <property type="match status" value="1"/>
</dbReference>
<comment type="similarity">
    <text evidence="1 7">Belongs to the glycosyl hydrolase 5 (cellulase A) family.</text>
</comment>
<keyword evidence="4" id="KW-0119">Carbohydrate metabolism</keyword>
<dbReference type="EMBL" id="JBBPCC010000015">
    <property type="protein sequence ID" value="MEK8130573.1"/>
    <property type="molecule type" value="Genomic_DNA"/>
</dbReference>
<sequence length="535" mass="61821">MGNEQVQGFLRADGRKLRNEAGEDVLLRGVGFGSWLLPEGYMWRFPEQGDRPRRMEAMIRDLIGEEKARQFWETYYDRYVAEADIRRIAEEGFNSVRIPINARFLQTEAPGVYHEGHLALLDRMIAWCRQYRLYAILDLHGAPGGQTGTNIDDSENNLPELFLNDAHRAEAIAMWRMLAERYKDEWIVAGYDLLNEPLPNWFAEHNDKIMPLYRDMIQAIREVDDRHMIILEGAHWATDWSIFTDKPDDNLLLQFHKYWNNPDTASIQTYLDKREELNAPLFMGEGGENNINWYVGAFQLFEDHDISWNFWTWKKMDTDNSPYSIRKPQGWEQLVAYLNGGARPSAEEAERILQEYLDHLPLDRCDYYPEVVNALLRRAPVRLPAIFYGYQGEGLGYHVGEPVTHQLGFRQDDGTDIRFVHSERTLPNFQHGGGEAWTEDEKLCVHLKAGDWLAYEINLPASTDVLEVALKVQPEAAGTALDLFLDDRELVVLYLYGEDWRLSGSRLAGTVAAGRHTLKVRVQTGQAALEWIELK</sequence>
<dbReference type="InterPro" id="IPR017853">
    <property type="entry name" value="GH"/>
</dbReference>
<evidence type="ECO:0000313" key="9">
    <source>
        <dbReference type="EMBL" id="MEK8130573.1"/>
    </source>
</evidence>
<evidence type="ECO:0000256" key="7">
    <source>
        <dbReference type="RuleBase" id="RU361153"/>
    </source>
</evidence>
<gene>
    <name evidence="9" type="ORF">WMW72_21945</name>
</gene>
<dbReference type="PANTHER" id="PTHR31297">
    <property type="entry name" value="GLUCAN ENDO-1,6-BETA-GLUCOSIDASE B"/>
    <property type="match status" value="1"/>
</dbReference>
<keyword evidence="6" id="KW-0624">Polysaccharide degradation</keyword>
<dbReference type="PANTHER" id="PTHR31297:SF41">
    <property type="entry name" value="ENDOGLUCANASE, PUTATIVE (AFU_ORTHOLOGUE AFUA_5G01830)-RELATED"/>
    <property type="match status" value="1"/>
</dbReference>
<evidence type="ECO:0000256" key="1">
    <source>
        <dbReference type="ARBA" id="ARBA00005641"/>
    </source>
</evidence>
<accession>A0ABU9DS38</accession>
<evidence type="ECO:0000256" key="4">
    <source>
        <dbReference type="ARBA" id="ARBA00023277"/>
    </source>
</evidence>
<dbReference type="Pfam" id="PF00150">
    <property type="entry name" value="Cellulase"/>
    <property type="match status" value="1"/>
</dbReference>
<evidence type="ECO:0000256" key="2">
    <source>
        <dbReference type="ARBA" id="ARBA00022801"/>
    </source>
</evidence>
<proteinExistence type="inferred from homology"/>
<evidence type="ECO:0000313" key="10">
    <source>
        <dbReference type="Proteomes" id="UP001469365"/>
    </source>
</evidence>
<evidence type="ECO:0000256" key="6">
    <source>
        <dbReference type="ARBA" id="ARBA00023326"/>
    </source>
</evidence>
<dbReference type="Proteomes" id="UP001469365">
    <property type="component" value="Unassembled WGS sequence"/>
</dbReference>
<keyword evidence="10" id="KW-1185">Reference proteome</keyword>
<keyword evidence="3" id="KW-0136">Cellulose degradation</keyword>
<reference evidence="9 10" key="1">
    <citation type="submission" date="2024-04" db="EMBL/GenBank/DDBJ databases">
        <title>draft genome sequnece of Paenibacillus filicis.</title>
        <authorList>
            <person name="Kim D.-U."/>
        </authorList>
    </citation>
    <scope>NUCLEOTIDE SEQUENCE [LARGE SCALE GENOMIC DNA]</scope>
    <source>
        <strain evidence="9 10">KACC14197</strain>
    </source>
</reference>
<dbReference type="RefSeq" id="WP_341417709.1">
    <property type="nucleotide sequence ID" value="NZ_JBBPCC010000015.1"/>
</dbReference>
<name>A0ABU9DS38_9BACL</name>
<evidence type="ECO:0000256" key="5">
    <source>
        <dbReference type="ARBA" id="ARBA00023295"/>
    </source>
</evidence>
<dbReference type="Gene3D" id="2.60.120.260">
    <property type="entry name" value="Galactose-binding domain-like"/>
    <property type="match status" value="1"/>
</dbReference>
<keyword evidence="5 7" id="KW-0326">Glycosidase</keyword>
<feature type="domain" description="Glycoside hydrolase family 5" evidence="8">
    <location>
        <begin position="75"/>
        <end position="315"/>
    </location>
</feature>
<dbReference type="InterPro" id="IPR050386">
    <property type="entry name" value="Glycosyl_hydrolase_5"/>
</dbReference>
<organism evidence="9 10">
    <name type="scientific">Paenibacillus filicis</name>
    <dbReference type="NCBI Taxonomy" id="669464"/>
    <lineage>
        <taxon>Bacteria</taxon>
        <taxon>Bacillati</taxon>
        <taxon>Bacillota</taxon>
        <taxon>Bacilli</taxon>
        <taxon>Bacillales</taxon>
        <taxon>Paenibacillaceae</taxon>
        <taxon>Paenibacillus</taxon>
    </lineage>
</organism>
<evidence type="ECO:0000259" key="8">
    <source>
        <dbReference type="Pfam" id="PF00150"/>
    </source>
</evidence>
<dbReference type="InterPro" id="IPR001547">
    <property type="entry name" value="Glyco_hydro_5"/>
</dbReference>
<dbReference type="Gene3D" id="3.20.20.80">
    <property type="entry name" value="Glycosidases"/>
    <property type="match status" value="1"/>
</dbReference>
<protein>
    <submittedName>
        <fullName evidence="9">Cellulase family glycosylhydrolase</fullName>
    </submittedName>
</protein>
<keyword evidence="2 7" id="KW-0378">Hydrolase</keyword>
<comment type="caution">
    <text evidence="9">The sequence shown here is derived from an EMBL/GenBank/DDBJ whole genome shotgun (WGS) entry which is preliminary data.</text>
</comment>